<proteinExistence type="predicted"/>
<keyword evidence="2" id="KW-0547">Nucleotide-binding</keyword>
<dbReference type="Gene3D" id="3.40.50.620">
    <property type="entry name" value="HUPs"/>
    <property type="match status" value="1"/>
</dbReference>
<dbReference type="PANTHER" id="PTHR10890:SF3">
    <property type="entry name" value="CYSTEINE--TRNA LIGASE, CYTOPLASMIC"/>
    <property type="match status" value="1"/>
</dbReference>
<name>A0A2T6ZCD1_TUBBO</name>
<dbReference type="GO" id="GO:0005524">
    <property type="term" value="F:ATP binding"/>
    <property type="evidence" value="ECO:0007669"/>
    <property type="project" value="UniProtKB-KW"/>
</dbReference>
<dbReference type="InterPro" id="IPR032678">
    <property type="entry name" value="tRNA-synt_1_cat_dom"/>
</dbReference>
<keyword evidence="3" id="KW-0067">ATP-binding</keyword>
<sequence length="76" mass="8775">LCIHNSLTKEKNLFVPIDPSGREITWYCYGSTVYDAGHLGHARNYVPTDVLRRILRDYFGFKVQFVPNVTDVDDKV</sequence>
<dbReference type="GO" id="GO:0005737">
    <property type="term" value="C:cytoplasm"/>
    <property type="evidence" value="ECO:0007669"/>
    <property type="project" value="TreeGrafter"/>
</dbReference>
<organism evidence="5 6">
    <name type="scientific">Tuber borchii</name>
    <name type="common">White truffle</name>
    <dbReference type="NCBI Taxonomy" id="42251"/>
    <lineage>
        <taxon>Eukaryota</taxon>
        <taxon>Fungi</taxon>
        <taxon>Dikarya</taxon>
        <taxon>Ascomycota</taxon>
        <taxon>Pezizomycotina</taxon>
        <taxon>Pezizomycetes</taxon>
        <taxon>Pezizales</taxon>
        <taxon>Tuberaceae</taxon>
        <taxon>Tuber</taxon>
    </lineage>
</organism>
<dbReference type="EMBL" id="NESQ01000409">
    <property type="protein sequence ID" value="PUU73150.1"/>
    <property type="molecule type" value="Genomic_DNA"/>
</dbReference>
<dbReference type="SUPFAM" id="SSF52374">
    <property type="entry name" value="Nucleotidylyl transferase"/>
    <property type="match status" value="1"/>
</dbReference>
<keyword evidence="5" id="KW-0030">Aminoacyl-tRNA synthetase</keyword>
<dbReference type="Proteomes" id="UP000244722">
    <property type="component" value="Unassembled WGS sequence"/>
</dbReference>
<dbReference type="STRING" id="42251.A0A2T6ZCD1"/>
<dbReference type="AlphaFoldDB" id="A0A2T6ZCD1"/>
<dbReference type="InterPro" id="IPR014729">
    <property type="entry name" value="Rossmann-like_a/b/a_fold"/>
</dbReference>
<comment type="caution">
    <text evidence="5">The sequence shown here is derived from an EMBL/GenBank/DDBJ whole genome shotgun (WGS) entry which is preliminary data.</text>
</comment>
<feature type="non-terminal residue" evidence="5">
    <location>
        <position position="76"/>
    </location>
</feature>
<reference evidence="5 6" key="1">
    <citation type="submission" date="2017-04" db="EMBL/GenBank/DDBJ databases">
        <title>Draft genome sequence of Tuber borchii Vittad., a whitish edible truffle.</title>
        <authorList>
            <consortium name="DOE Joint Genome Institute"/>
            <person name="Murat C."/>
            <person name="Kuo A."/>
            <person name="Barry K.W."/>
            <person name="Clum A."/>
            <person name="Dockter R.B."/>
            <person name="Fauchery L."/>
            <person name="Iotti M."/>
            <person name="Kohler A."/>
            <person name="Labutti K."/>
            <person name="Lindquist E.A."/>
            <person name="Lipzen A."/>
            <person name="Ohm R.A."/>
            <person name="Wang M."/>
            <person name="Grigoriev I.V."/>
            <person name="Zambonelli A."/>
            <person name="Martin F.M."/>
        </authorList>
    </citation>
    <scope>NUCLEOTIDE SEQUENCE [LARGE SCALE GENOMIC DNA]</scope>
    <source>
        <strain evidence="5 6">Tbo3840</strain>
    </source>
</reference>
<evidence type="ECO:0000313" key="6">
    <source>
        <dbReference type="Proteomes" id="UP000244722"/>
    </source>
</evidence>
<dbReference type="InterPro" id="IPR024909">
    <property type="entry name" value="Cys-tRNA/MSH_ligase"/>
</dbReference>
<gene>
    <name evidence="5" type="ORF">B9Z19DRAFT_894840</name>
</gene>
<feature type="non-terminal residue" evidence="5">
    <location>
        <position position="1"/>
    </location>
</feature>
<evidence type="ECO:0000259" key="4">
    <source>
        <dbReference type="Pfam" id="PF01406"/>
    </source>
</evidence>
<evidence type="ECO:0000256" key="1">
    <source>
        <dbReference type="ARBA" id="ARBA00022598"/>
    </source>
</evidence>
<feature type="domain" description="tRNA synthetases class I catalytic" evidence="4">
    <location>
        <begin position="21"/>
        <end position="76"/>
    </location>
</feature>
<keyword evidence="6" id="KW-1185">Reference proteome</keyword>
<keyword evidence="1" id="KW-0436">Ligase</keyword>
<dbReference type="Pfam" id="PF01406">
    <property type="entry name" value="tRNA-synt_1e"/>
    <property type="match status" value="1"/>
</dbReference>
<evidence type="ECO:0000313" key="5">
    <source>
        <dbReference type="EMBL" id="PUU73150.1"/>
    </source>
</evidence>
<dbReference type="PANTHER" id="PTHR10890">
    <property type="entry name" value="CYSTEINYL-TRNA SYNTHETASE"/>
    <property type="match status" value="1"/>
</dbReference>
<dbReference type="GO" id="GO:0004817">
    <property type="term" value="F:cysteine-tRNA ligase activity"/>
    <property type="evidence" value="ECO:0007669"/>
    <property type="project" value="TreeGrafter"/>
</dbReference>
<evidence type="ECO:0000256" key="2">
    <source>
        <dbReference type="ARBA" id="ARBA00022741"/>
    </source>
</evidence>
<dbReference type="OrthoDB" id="438179at2759"/>
<evidence type="ECO:0000256" key="3">
    <source>
        <dbReference type="ARBA" id="ARBA00022840"/>
    </source>
</evidence>
<protein>
    <submittedName>
        <fullName evidence="5">tRNA synthetases class I (C) catalytic domain-domain-containing protein</fullName>
    </submittedName>
</protein>
<accession>A0A2T6ZCD1</accession>
<dbReference type="GO" id="GO:0006423">
    <property type="term" value="P:cysteinyl-tRNA aminoacylation"/>
    <property type="evidence" value="ECO:0007669"/>
    <property type="project" value="TreeGrafter"/>
</dbReference>